<evidence type="ECO:0000259" key="1">
    <source>
        <dbReference type="PROSITE" id="PS50181"/>
    </source>
</evidence>
<evidence type="ECO:0000313" key="2">
    <source>
        <dbReference type="EMBL" id="KAK4189344.1"/>
    </source>
</evidence>
<sequence>MGIYRLVTIAKNRDTPGLNGPVEVSEVHARPPLTRRPTKNDINKRAVTLSTQEGTNATQIHDDSTSTWTLRVHADCWEMVSCRVADPGAFAAKWTDALISLNEEFFSTGKGPKIPRLILSPTTIAAGTKNYRRQGHQRLETFDGLALELGLKSLPASTSPMGLDQLEAGFYARDHLSLPTINSNDPFSKLPKEIRESIIAYAATKDLPNLRLASRQIAIISCLSALKMSFWLSRFLPAFEMGFALPEIYDPELDFRALYFLIIRACDKPLVPGNEGEGNLVKRLTKRRYWWNSLSAVVAL</sequence>
<reference evidence="2" key="2">
    <citation type="submission" date="2023-05" db="EMBL/GenBank/DDBJ databases">
        <authorList>
            <consortium name="Lawrence Berkeley National Laboratory"/>
            <person name="Steindorff A."/>
            <person name="Hensen N."/>
            <person name="Bonometti L."/>
            <person name="Westerberg I."/>
            <person name="Brannstrom I.O."/>
            <person name="Guillou S."/>
            <person name="Cros-Aarteil S."/>
            <person name="Calhoun S."/>
            <person name="Haridas S."/>
            <person name="Kuo A."/>
            <person name="Mondo S."/>
            <person name="Pangilinan J."/>
            <person name="Riley R."/>
            <person name="Labutti K."/>
            <person name="Andreopoulos B."/>
            <person name="Lipzen A."/>
            <person name="Chen C."/>
            <person name="Yanf M."/>
            <person name="Daum C."/>
            <person name="Ng V."/>
            <person name="Clum A."/>
            <person name="Ohm R."/>
            <person name="Martin F."/>
            <person name="Silar P."/>
            <person name="Natvig D."/>
            <person name="Lalanne C."/>
            <person name="Gautier V."/>
            <person name="Ament-Velasquez S.L."/>
            <person name="Kruys A."/>
            <person name="Hutchinson M.I."/>
            <person name="Powell A.J."/>
            <person name="Barry K."/>
            <person name="Miller A.N."/>
            <person name="Grigoriev I.V."/>
            <person name="Debuchy R."/>
            <person name="Gladieux P."/>
            <person name="Thoren M.H."/>
            <person name="Johannesson H."/>
        </authorList>
    </citation>
    <scope>NUCLEOTIDE SEQUENCE</scope>
    <source>
        <strain evidence="2">PSN309</strain>
    </source>
</reference>
<comment type="caution">
    <text evidence="2">The sequence shown here is derived from an EMBL/GenBank/DDBJ whole genome shotgun (WGS) entry which is preliminary data.</text>
</comment>
<accession>A0AAN6WW93</accession>
<evidence type="ECO:0000313" key="3">
    <source>
        <dbReference type="Proteomes" id="UP001302126"/>
    </source>
</evidence>
<dbReference type="AlphaFoldDB" id="A0AAN6WW93"/>
<dbReference type="Proteomes" id="UP001302126">
    <property type="component" value="Unassembled WGS sequence"/>
</dbReference>
<dbReference type="InterPro" id="IPR001810">
    <property type="entry name" value="F-box_dom"/>
</dbReference>
<keyword evidence="3" id="KW-1185">Reference proteome</keyword>
<dbReference type="PROSITE" id="PS50181">
    <property type="entry name" value="FBOX"/>
    <property type="match status" value="1"/>
</dbReference>
<proteinExistence type="predicted"/>
<dbReference type="EMBL" id="MU864376">
    <property type="protein sequence ID" value="KAK4189344.1"/>
    <property type="molecule type" value="Genomic_DNA"/>
</dbReference>
<protein>
    <recommendedName>
        <fullName evidence="1">F-box domain-containing protein</fullName>
    </recommendedName>
</protein>
<reference evidence="2" key="1">
    <citation type="journal article" date="2023" name="Mol. Phylogenet. Evol.">
        <title>Genome-scale phylogeny and comparative genomics of the fungal order Sordariales.</title>
        <authorList>
            <person name="Hensen N."/>
            <person name="Bonometti L."/>
            <person name="Westerberg I."/>
            <person name="Brannstrom I.O."/>
            <person name="Guillou S."/>
            <person name="Cros-Aarteil S."/>
            <person name="Calhoun S."/>
            <person name="Haridas S."/>
            <person name="Kuo A."/>
            <person name="Mondo S."/>
            <person name="Pangilinan J."/>
            <person name="Riley R."/>
            <person name="LaButti K."/>
            <person name="Andreopoulos B."/>
            <person name="Lipzen A."/>
            <person name="Chen C."/>
            <person name="Yan M."/>
            <person name="Daum C."/>
            <person name="Ng V."/>
            <person name="Clum A."/>
            <person name="Steindorff A."/>
            <person name="Ohm R.A."/>
            <person name="Martin F."/>
            <person name="Silar P."/>
            <person name="Natvig D.O."/>
            <person name="Lalanne C."/>
            <person name="Gautier V."/>
            <person name="Ament-Velasquez S.L."/>
            <person name="Kruys A."/>
            <person name="Hutchinson M.I."/>
            <person name="Powell A.J."/>
            <person name="Barry K."/>
            <person name="Miller A.N."/>
            <person name="Grigoriev I.V."/>
            <person name="Debuchy R."/>
            <person name="Gladieux P."/>
            <person name="Hiltunen Thoren M."/>
            <person name="Johannesson H."/>
        </authorList>
    </citation>
    <scope>NUCLEOTIDE SEQUENCE</scope>
    <source>
        <strain evidence="2">PSN309</strain>
    </source>
</reference>
<organism evidence="2 3">
    <name type="scientific">Podospora australis</name>
    <dbReference type="NCBI Taxonomy" id="1536484"/>
    <lineage>
        <taxon>Eukaryota</taxon>
        <taxon>Fungi</taxon>
        <taxon>Dikarya</taxon>
        <taxon>Ascomycota</taxon>
        <taxon>Pezizomycotina</taxon>
        <taxon>Sordariomycetes</taxon>
        <taxon>Sordariomycetidae</taxon>
        <taxon>Sordariales</taxon>
        <taxon>Podosporaceae</taxon>
        <taxon>Podospora</taxon>
    </lineage>
</organism>
<name>A0AAN6WW93_9PEZI</name>
<gene>
    <name evidence="2" type="ORF">QBC35DRAFT_380513</name>
</gene>
<feature type="domain" description="F-box" evidence="1">
    <location>
        <begin position="184"/>
        <end position="234"/>
    </location>
</feature>